<sequence length="139" mass="15460">MSNLLQACRFCRARLLQTKIAIWDDCRVRNLFLQTCVVHTGLGQGFLSKSGIKPVVKQANTTSQDDVNKGWKVIIYEAIMDKASWLVLVPHFNTTPHHTAVSRAHVAPIGVGIDEGGLHAVAKKIQQVKKDNEEFTKLV</sequence>
<gene>
    <name evidence="1" type="ORF">AVEN_97938_1</name>
</gene>
<dbReference type="Proteomes" id="UP000499080">
    <property type="component" value="Unassembled WGS sequence"/>
</dbReference>
<proteinExistence type="predicted"/>
<evidence type="ECO:0000313" key="2">
    <source>
        <dbReference type="Proteomes" id="UP000499080"/>
    </source>
</evidence>
<keyword evidence="2" id="KW-1185">Reference proteome</keyword>
<evidence type="ECO:0000313" key="1">
    <source>
        <dbReference type="EMBL" id="GBM94950.1"/>
    </source>
</evidence>
<comment type="caution">
    <text evidence="1">The sequence shown here is derived from an EMBL/GenBank/DDBJ whole genome shotgun (WGS) entry which is preliminary data.</text>
</comment>
<accession>A0A4Y2JXZ3</accession>
<protein>
    <submittedName>
        <fullName evidence="1">Uncharacterized protein</fullName>
    </submittedName>
</protein>
<organism evidence="1 2">
    <name type="scientific">Araneus ventricosus</name>
    <name type="common">Orbweaver spider</name>
    <name type="synonym">Epeira ventricosa</name>
    <dbReference type="NCBI Taxonomy" id="182803"/>
    <lineage>
        <taxon>Eukaryota</taxon>
        <taxon>Metazoa</taxon>
        <taxon>Ecdysozoa</taxon>
        <taxon>Arthropoda</taxon>
        <taxon>Chelicerata</taxon>
        <taxon>Arachnida</taxon>
        <taxon>Araneae</taxon>
        <taxon>Araneomorphae</taxon>
        <taxon>Entelegynae</taxon>
        <taxon>Araneoidea</taxon>
        <taxon>Araneidae</taxon>
        <taxon>Araneus</taxon>
    </lineage>
</organism>
<dbReference type="AlphaFoldDB" id="A0A4Y2JXZ3"/>
<dbReference type="EMBL" id="BGPR01004015">
    <property type="protein sequence ID" value="GBM94950.1"/>
    <property type="molecule type" value="Genomic_DNA"/>
</dbReference>
<name>A0A4Y2JXZ3_ARAVE</name>
<reference evidence="1 2" key="1">
    <citation type="journal article" date="2019" name="Sci. Rep.">
        <title>Orb-weaving spider Araneus ventricosus genome elucidates the spidroin gene catalogue.</title>
        <authorList>
            <person name="Kono N."/>
            <person name="Nakamura H."/>
            <person name="Ohtoshi R."/>
            <person name="Moran D.A.P."/>
            <person name="Shinohara A."/>
            <person name="Yoshida Y."/>
            <person name="Fujiwara M."/>
            <person name="Mori M."/>
            <person name="Tomita M."/>
            <person name="Arakawa K."/>
        </authorList>
    </citation>
    <scope>NUCLEOTIDE SEQUENCE [LARGE SCALE GENOMIC DNA]</scope>
</reference>